<dbReference type="InterPro" id="IPR035198">
    <property type="entry name" value="SU10_MCP"/>
</dbReference>
<protein>
    <recommendedName>
        <fullName evidence="3">Phage capsid protein</fullName>
    </recommendedName>
</protein>
<organism evidence="1 2">
    <name type="scientific">Paenibacillus vini</name>
    <dbReference type="NCBI Taxonomy" id="1476024"/>
    <lineage>
        <taxon>Bacteria</taxon>
        <taxon>Bacillati</taxon>
        <taxon>Bacillota</taxon>
        <taxon>Bacilli</taxon>
        <taxon>Bacillales</taxon>
        <taxon>Paenibacillaceae</taxon>
        <taxon>Paenibacillus</taxon>
    </lineage>
</organism>
<reference evidence="1 2" key="1">
    <citation type="submission" date="2021-03" db="EMBL/GenBank/DDBJ databases">
        <title>Antimicrobial resistance genes in bacteria isolated from Japanese honey, and their potential for conferring macrolide and lincosamide resistance in the American foulbrood pathogen Paenibacillus larvae.</title>
        <authorList>
            <person name="Okamoto M."/>
            <person name="Kumagai M."/>
            <person name="Kanamori H."/>
            <person name="Takamatsu D."/>
        </authorList>
    </citation>
    <scope>NUCLEOTIDE SEQUENCE [LARGE SCALE GENOMIC DNA]</scope>
    <source>
        <strain evidence="1 2">J42TS3</strain>
    </source>
</reference>
<evidence type="ECO:0000313" key="2">
    <source>
        <dbReference type="Proteomes" id="UP000679992"/>
    </source>
</evidence>
<comment type="caution">
    <text evidence="1">The sequence shown here is derived from an EMBL/GenBank/DDBJ whole genome shotgun (WGS) entry which is preliminary data.</text>
</comment>
<sequence length="290" mass="31994">MFHSKNYLHDESISLDKEITKLGVQQTPLTSLLMGLGKVGKINAPAHTWREVTLDSTDDIGAVEGNKDIQFYQSQRAQLSNYAEIFQKGVSVSGTVQAMSGNAINNQFAQETNDRLLELKMNLERKLTEGSKNDGSTAPYIRRMQGIENWVDSANVVTGPAIEESIIEVVKKLWANSGSGSYIGLVNAPIKSELDKLYKDAYHYVSQTNTFGIVVNRIQTSFGNVDLILTPYASDNKLTVFDVNDLKIEFLRQPQFQPLGKQGDATEGFVVAEATLYVASPKKVAQLVTP</sequence>
<dbReference type="RefSeq" id="WP_213654111.1">
    <property type="nucleotide sequence ID" value="NZ_BOSL01000003.1"/>
</dbReference>
<name>A0ABQ4M887_9BACL</name>
<keyword evidence="2" id="KW-1185">Reference proteome</keyword>
<gene>
    <name evidence="1" type="ORF">J42TS3_12380</name>
</gene>
<evidence type="ECO:0000313" key="1">
    <source>
        <dbReference type="EMBL" id="GIP52203.1"/>
    </source>
</evidence>
<dbReference type="Pfam" id="PF17236">
    <property type="entry name" value="SU10_MCP"/>
    <property type="match status" value="1"/>
</dbReference>
<dbReference type="EMBL" id="BOSL01000003">
    <property type="protein sequence ID" value="GIP52203.1"/>
    <property type="molecule type" value="Genomic_DNA"/>
</dbReference>
<dbReference type="Proteomes" id="UP000679992">
    <property type="component" value="Unassembled WGS sequence"/>
</dbReference>
<proteinExistence type="predicted"/>
<accession>A0ABQ4M887</accession>
<evidence type="ECO:0008006" key="3">
    <source>
        <dbReference type="Google" id="ProtNLM"/>
    </source>
</evidence>